<feature type="compositionally biased region" description="Basic and acidic residues" evidence="1">
    <location>
        <begin position="147"/>
        <end position="158"/>
    </location>
</feature>
<dbReference type="Proteomes" id="UP000749559">
    <property type="component" value="Unassembled WGS sequence"/>
</dbReference>
<dbReference type="InterPro" id="IPR027921">
    <property type="entry name" value="NOPCHAP1"/>
</dbReference>
<comment type="caution">
    <text evidence="2">The sequence shown here is derived from an EMBL/GenBank/DDBJ whole genome shotgun (WGS) entry which is preliminary data.</text>
</comment>
<dbReference type="Pfam" id="PF15370">
    <property type="entry name" value="NOPCHAP1"/>
    <property type="match status" value="1"/>
</dbReference>
<evidence type="ECO:0000256" key="1">
    <source>
        <dbReference type="SAM" id="MobiDB-lite"/>
    </source>
</evidence>
<dbReference type="EMBL" id="CAIIXF020000005">
    <property type="protein sequence ID" value="CAH1785050.1"/>
    <property type="molecule type" value="Genomic_DNA"/>
</dbReference>
<protein>
    <submittedName>
        <fullName evidence="2">Uncharacterized protein</fullName>
    </submittedName>
</protein>
<feature type="region of interest" description="Disordered" evidence="1">
    <location>
        <begin position="96"/>
        <end position="158"/>
    </location>
</feature>
<proteinExistence type="predicted"/>
<evidence type="ECO:0000313" key="3">
    <source>
        <dbReference type="Proteomes" id="UP000749559"/>
    </source>
</evidence>
<accession>A0A8J1XFR3</accession>
<dbReference type="PANTHER" id="PTHR28674">
    <property type="entry name" value="SIMILAR TO DNA SEGMENT, CHR 10, WAYNE STATE UNIVERSITY 102,-EXPRESSED"/>
    <property type="match status" value="1"/>
</dbReference>
<keyword evidence="3" id="KW-1185">Reference proteome</keyword>
<reference evidence="2" key="1">
    <citation type="submission" date="2022-03" db="EMBL/GenBank/DDBJ databases">
        <authorList>
            <person name="Martin C."/>
        </authorList>
    </citation>
    <scope>NUCLEOTIDE SEQUENCE</scope>
</reference>
<dbReference type="PANTHER" id="PTHR28674:SF1">
    <property type="entry name" value="NOP PROTEIN CHAPERONE 1"/>
    <property type="match status" value="1"/>
</dbReference>
<dbReference type="GO" id="GO:0000492">
    <property type="term" value="P:box C/D snoRNP assembly"/>
    <property type="evidence" value="ECO:0007669"/>
    <property type="project" value="InterPro"/>
</dbReference>
<organism evidence="2 3">
    <name type="scientific">Owenia fusiformis</name>
    <name type="common">Polychaete worm</name>
    <dbReference type="NCBI Taxonomy" id="6347"/>
    <lineage>
        <taxon>Eukaryota</taxon>
        <taxon>Metazoa</taxon>
        <taxon>Spiralia</taxon>
        <taxon>Lophotrochozoa</taxon>
        <taxon>Annelida</taxon>
        <taxon>Polychaeta</taxon>
        <taxon>Sedentaria</taxon>
        <taxon>Canalipalpata</taxon>
        <taxon>Sabellida</taxon>
        <taxon>Oweniida</taxon>
        <taxon>Oweniidae</taxon>
        <taxon>Owenia</taxon>
    </lineage>
</organism>
<name>A0A8J1XFR3_OWEFU</name>
<gene>
    <name evidence="2" type="ORF">OFUS_LOCUS11158</name>
</gene>
<evidence type="ECO:0000313" key="2">
    <source>
        <dbReference type="EMBL" id="CAH1785050.1"/>
    </source>
</evidence>
<feature type="compositionally biased region" description="Acidic residues" evidence="1">
    <location>
        <begin position="101"/>
        <end position="116"/>
    </location>
</feature>
<dbReference type="AlphaFoldDB" id="A0A8J1XFR3"/>
<dbReference type="GO" id="GO:0062064">
    <property type="term" value="F:box C/D methylation guide snoRNP complex binding"/>
    <property type="evidence" value="ECO:0007669"/>
    <property type="project" value="TreeGrafter"/>
</dbReference>
<sequence>MSSSSKELLDVGATEELSCLVIKKKKENEVTPLSERKTFRMENSSVLGQVRSFLPKIAAANDVLQMRINNREIEGFSIEEPVPDDKEGQFIEMKLSMVEQGSDEQDSDSDTDDSINMEEITEHNMKIHKTNNKAKIEELQSNSSTNKDNDVHNDVSFD</sequence>
<dbReference type="OrthoDB" id="1112980at2759"/>